<proteinExistence type="predicted"/>
<dbReference type="InterPro" id="IPR050426">
    <property type="entry name" value="Glycosyltransferase_28"/>
</dbReference>
<dbReference type="Proteomes" id="UP001244297">
    <property type="component" value="Unassembled WGS sequence"/>
</dbReference>
<organism evidence="3 4">
    <name type="scientific">Methylobacterium longum</name>
    <dbReference type="NCBI Taxonomy" id="767694"/>
    <lineage>
        <taxon>Bacteria</taxon>
        <taxon>Pseudomonadati</taxon>
        <taxon>Pseudomonadota</taxon>
        <taxon>Alphaproteobacteria</taxon>
        <taxon>Hyphomicrobiales</taxon>
        <taxon>Methylobacteriaceae</taxon>
        <taxon>Methylobacterium</taxon>
    </lineage>
</organism>
<dbReference type="Gene3D" id="3.40.50.2000">
    <property type="entry name" value="Glycogen Phosphorylase B"/>
    <property type="match status" value="2"/>
</dbReference>
<dbReference type="InterPro" id="IPR010610">
    <property type="entry name" value="EryCIII-like_C"/>
</dbReference>
<dbReference type="PANTHER" id="PTHR48050">
    <property type="entry name" value="STEROL 3-BETA-GLUCOSYLTRANSFERASE"/>
    <property type="match status" value="1"/>
</dbReference>
<evidence type="ECO:0000313" key="4">
    <source>
        <dbReference type="Proteomes" id="UP001244297"/>
    </source>
</evidence>
<dbReference type="CDD" id="cd03784">
    <property type="entry name" value="GT1_Gtf-like"/>
    <property type="match status" value="1"/>
</dbReference>
<dbReference type="EMBL" id="JAUFPT010000008">
    <property type="protein sequence ID" value="MDN3569823.1"/>
    <property type="molecule type" value="Genomic_DNA"/>
</dbReference>
<dbReference type="Pfam" id="PF03033">
    <property type="entry name" value="Glyco_transf_28"/>
    <property type="match status" value="1"/>
</dbReference>
<feature type="domain" description="Erythromycin biosynthesis protein CIII-like C-terminal" evidence="2">
    <location>
        <begin position="324"/>
        <end position="436"/>
    </location>
</feature>
<keyword evidence="4" id="KW-1185">Reference proteome</keyword>
<evidence type="ECO:0000259" key="2">
    <source>
        <dbReference type="Pfam" id="PF06722"/>
    </source>
</evidence>
<gene>
    <name evidence="3" type="ORF">QWZ18_04170</name>
</gene>
<name>A0ABT8AJA9_9HYPH</name>
<accession>A0ABT8AJA9</accession>
<comment type="caution">
    <text evidence="3">The sequence shown here is derived from an EMBL/GenBank/DDBJ whole genome shotgun (WGS) entry which is preliminary data.</text>
</comment>
<dbReference type="InterPro" id="IPR004276">
    <property type="entry name" value="GlycoTrans_28_N"/>
</dbReference>
<dbReference type="InterPro" id="IPR002213">
    <property type="entry name" value="UDP_glucos_trans"/>
</dbReference>
<dbReference type="SUPFAM" id="SSF53756">
    <property type="entry name" value="UDP-Glycosyltransferase/glycogen phosphorylase"/>
    <property type="match status" value="1"/>
</dbReference>
<sequence length="447" mass="48457">MPDEFAKSSQHSLQRGSTVRIALTSFGTRGDVQPFLVLALALQARGHDVILAAPPNVVEWAARCGVRTERIGFDTQAYMDSSEGQALFASGNVRAIMKRMQALMHEHQDLLMADQMRICDGADVIVAGVLTEDHSAVMAEAQGSPLIALHLAPLKPTGDFAHSLVTTRDLHSRLLHRLTYTVVEHMWWAAHRDSIALLRRRMGLTPTRQPTQKRLAAAGLCTLQAFSPQLVPRPSDWDPMQRVIGAFQIPKSARASLGEAASPPHLTAWLEAGPAPVYVGLGSMPVGDPVKMLNLLSEVARRCGRRLVVSAGWSRMAAPQEPSPEIRLVGAVDHDWLLPRCSAAIHHGGAGTTHAVVRAGLPSVVASVFADQPFWGTRLMRLGLGCHVPFKRLTSDSLKRGLCYVSEADAVARAAAFAARMRSDPDPVSAAVQLIEESRLITVHYPS</sequence>
<protein>
    <submittedName>
        <fullName evidence="3">Glycosyltransferase</fullName>
    </submittedName>
</protein>
<feature type="domain" description="Glycosyltransferase family 28 N-terminal" evidence="1">
    <location>
        <begin position="21"/>
        <end position="111"/>
    </location>
</feature>
<dbReference type="RefSeq" id="WP_238291008.1">
    <property type="nucleotide sequence ID" value="NZ_BPQS01000030.1"/>
</dbReference>
<dbReference type="PANTHER" id="PTHR48050:SF13">
    <property type="entry name" value="STEROL 3-BETA-GLUCOSYLTRANSFERASE UGT80A2"/>
    <property type="match status" value="1"/>
</dbReference>
<reference evidence="4" key="1">
    <citation type="journal article" date="2019" name="Int. J. Syst. Evol. Microbiol.">
        <title>The Global Catalogue of Microorganisms (GCM) 10K type strain sequencing project: providing services to taxonomists for standard genome sequencing and annotation.</title>
        <authorList>
            <consortium name="The Broad Institute Genomics Platform"/>
            <consortium name="The Broad Institute Genome Sequencing Center for Infectious Disease"/>
            <person name="Wu L."/>
            <person name="Ma J."/>
        </authorList>
    </citation>
    <scope>NUCLEOTIDE SEQUENCE [LARGE SCALE GENOMIC DNA]</scope>
    <source>
        <strain evidence="4">CECT 7806</strain>
    </source>
</reference>
<evidence type="ECO:0000313" key="3">
    <source>
        <dbReference type="EMBL" id="MDN3569823.1"/>
    </source>
</evidence>
<dbReference type="Pfam" id="PF06722">
    <property type="entry name" value="EryCIII-like_C"/>
    <property type="match status" value="1"/>
</dbReference>
<evidence type="ECO:0000259" key="1">
    <source>
        <dbReference type="Pfam" id="PF03033"/>
    </source>
</evidence>